<protein>
    <submittedName>
        <fullName evidence="3">Methyltransferase domain-containing protein</fullName>
    </submittedName>
</protein>
<evidence type="ECO:0000259" key="2">
    <source>
        <dbReference type="Pfam" id="PF08241"/>
    </source>
</evidence>
<keyword evidence="1" id="KW-0808">Transferase</keyword>
<evidence type="ECO:0000256" key="1">
    <source>
        <dbReference type="ARBA" id="ARBA00022679"/>
    </source>
</evidence>
<dbReference type="InterPro" id="IPR050447">
    <property type="entry name" value="Erg6_SMT_methyltransf"/>
</dbReference>
<name>A0A975NE39_9BRAD</name>
<dbReference type="GO" id="GO:0032259">
    <property type="term" value="P:methylation"/>
    <property type="evidence" value="ECO:0007669"/>
    <property type="project" value="UniProtKB-KW"/>
</dbReference>
<proteinExistence type="predicted"/>
<dbReference type="GO" id="GO:0008757">
    <property type="term" value="F:S-adenosylmethionine-dependent methyltransferase activity"/>
    <property type="evidence" value="ECO:0007669"/>
    <property type="project" value="InterPro"/>
</dbReference>
<evidence type="ECO:0000313" key="3">
    <source>
        <dbReference type="EMBL" id="QWG12514.1"/>
    </source>
</evidence>
<feature type="domain" description="Methyltransferase type 11" evidence="2">
    <location>
        <begin position="69"/>
        <end position="165"/>
    </location>
</feature>
<accession>A0A975NE39</accession>
<dbReference type="InterPro" id="IPR029063">
    <property type="entry name" value="SAM-dependent_MTases_sf"/>
</dbReference>
<evidence type="ECO:0000313" key="4">
    <source>
        <dbReference type="Proteomes" id="UP000680839"/>
    </source>
</evidence>
<organism evidence="3 4">
    <name type="scientific">Bradyrhizobium sediminis</name>
    <dbReference type="NCBI Taxonomy" id="2840469"/>
    <lineage>
        <taxon>Bacteria</taxon>
        <taxon>Pseudomonadati</taxon>
        <taxon>Pseudomonadota</taxon>
        <taxon>Alphaproteobacteria</taxon>
        <taxon>Hyphomicrobiales</taxon>
        <taxon>Nitrobacteraceae</taxon>
        <taxon>Bradyrhizobium</taxon>
    </lineage>
</organism>
<gene>
    <name evidence="3" type="ORF">KMZ29_22870</name>
</gene>
<dbReference type="CDD" id="cd02440">
    <property type="entry name" value="AdoMet_MTases"/>
    <property type="match status" value="1"/>
</dbReference>
<dbReference type="Proteomes" id="UP000680839">
    <property type="component" value="Chromosome"/>
</dbReference>
<dbReference type="AlphaFoldDB" id="A0A975NE39"/>
<dbReference type="PANTHER" id="PTHR44068:SF11">
    <property type="entry name" value="GERANYL DIPHOSPHATE 2-C-METHYLTRANSFERASE"/>
    <property type="match status" value="1"/>
</dbReference>
<dbReference type="RefSeq" id="WP_215621323.1">
    <property type="nucleotide sequence ID" value="NZ_CP076134.1"/>
</dbReference>
<dbReference type="Gene3D" id="3.40.50.150">
    <property type="entry name" value="Vaccinia Virus protein VP39"/>
    <property type="match status" value="1"/>
</dbReference>
<sequence length="276" mass="29636">MPTQQDVSDHYTHGGLAAAIRGGIESLGKTINSVTVDDLAPVDEFHIGGRQASEDFLGQLDLSPEKHVLDVGCGLGGAARFVANRYGCRVTGIDLTPEYVETAKVLCRWVGLDNSISLHQGSALAMPFADRAFDRAYMLHVGMNIDDKAKLCSEVGRVLRSNALFGIYDVMKVGDGELTYPVPWATTATSSAVAKPAQYREALQAAGFSVIAERNRRDFALAFFGQLRARTAAAGGPPPLGLHILMGRNTPDKVQNMIQNISNGRIAPVELIARKA</sequence>
<dbReference type="PANTHER" id="PTHR44068">
    <property type="entry name" value="ZGC:194242"/>
    <property type="match status" value="1"/>
</dbReference>
<dbReference type="InterPro" id="IPR013216">
    <property type="entry name" value="Methyltransf_11"/>
</dbReference>
<dbReference type="EMBL" id="CP076134">
    <property type="protein sequence ID" value="QWG12514.1"/>
    <property type="molecule type" value="Genomic_DNA"/>
</dbReference>
<dbReference type="SUPFAM" id="SSF53335">
    <property type="entry name" value="S-adenosyl-L-methionine-dependent methyltransferases"/>
    <property type="match status" value="1"/>
</dbReference>
<keyword evidence="3" id="KW-0489">Methyltransferase</keyword>
<reference evidence="3" key="1">
    <citation type="submission" date="2021-06" db="EMBL/GenBank/DDBJ databases">
        <title>Bradyrhizobium sp. S2-20-1 Genome sequencing.</title>
        <authorList>
            <person name="Jin L."/>
        </authorList>
    </citation>
    <scope>NUCLEOTIDE SEQUENCE</scope>
    <source>
        <strain evidence="3">S2-20-1</strain>
    </source>
</reference>
<dbReference type="Pfam" id="PF08241">
    <property type="entry name" value="Methyltransf_11"/>
    <property type="match status" value="1"/>
</dbReference>